<evidence type="ECO:0000313" key="3">
    <source>
        <dbReference type="Proteomes" id="UP001497382"/>
    </source>
</evidence>
<dbReference type="SUPFAM" id="SSF49599">
    <property type="entry name" value="TRAF domain-like"/>
    <property type="match status" value="1"/>
</dbReference>
<dbReference type="EMBL" id="CAXIEN010000585">
    <property type="protein sequence ID" value="CAL1300860.1"/>
    <property type="molecule type" value="Genomic_DNA"/>
</dbReference>
<evidence type="ECO:0000313" key="2">
    <source>
        <dbReference type="EMBL" id="CAL1300860.1"/>
    </source>
</evidence>
<evidence type="ECO:0000259" key="1">
    <source>
        <dbReference type="Pfam" id="PF00651"/>
    </source>
</evidence>
<gene>
    <name evidence="2" type="ORF">LARSCL_LOCUS22161</name>
</gene>
<keyword evidence="3" id="KW-1185">Reference proteome</keyword>
<proteinExistence type="predicted"/>
<comment type="caution">
    <text evidence="2">The sequence shown here is derived from an EMBL/GenBank/DDBJ whole genome shotgun (WGS) entry which is preliminary data.</text>
</comment>
<dbReference type="AlphaFoldDB" id="A0AAV2BY83"/>
<sequence length="388" mass="44814">MHSMESEHSNCIQISSMNVSLEIKIKDFRTTDKSCTKGKYIEHSDYDFNVWFSASASPNGCDKDTVGWLIVRPYVTVLRGKHRPQNSVVSWTNSVIDIEGNNKFPRSFTHDLSKDITDAKYLERSFIVNRADDFLPGGVLTVRCDICFHCYNDSPALAPENHSKIAESVLSDVPNCDPESKNDPDTGYSTDDFAGFVEKNKILAEVVYLAHLGRVFAVYNPPSPEGRHPKVWIFSTRTESFNVILDDQLNSIGSRFLKASAVFRRCVNAPMKERREKHIELPDFDSKTFKIVVYFLIKGTLPKLEFHDLMEIYKFSHMYEMEVLHRICAEDMVNSLDHERDFEELQKFADFYSDKHLSELLYVCRHGNEMRDSSHFRMDDKPYSDCYV</sequence>
<dbReference type="InterPro" id="IPR000210">
    <property type="entry name" value="BTB/POZ_dom"/>
</dbReference>
<dbReference type="InterPro" id="IPR011333">
    <property type="entry name" value="SKP1/BTB/POZ_sf"/>
</dbReference>
<protein>
    <recommendedName>
        <fullName evidence="1">BTB domain-containing protein</fullName>
    </recommendedName>
</protein>
<dbReference type="Proteomes" id="UP001497382">
    <property type="component" value="Unassembled WGS sequence"/>
</dbReference>
<reference evidence="2 3" key="1">
    <citation type="submission" date="2024-04" db="EMBL/GenBank/DDBJ databases">
        <authorList>
            <person name="Rising A."/>
            <person name="Reimegard J."/>
            <person name="Sonavane S."/>
            <person name="Akerstrom W."/>
            <person name="Nylinder S."/>
            <person name="Hedman E."/>
            <person name="Kallberg Y."/>
        </authorList>
    </citation>
    <scope>NUCLEOTIDE SEQUENCE [LARGE SCALE GENOMIC DNA]</scope>
</reference>
<name>A0AAV2BY83_9ARAC</name>
<feature type="domain" description="BTB" evidence="1">
    <location>
        <begin position="259"/>
        <end position="335"/>
    </location>
</feature>
<dbReference type="Pfam" id="PF00651">
    <property type="entry name" value="BTB"/>
    <property type="match status" value="1"/>
</dbReference>
<accession>A0AAV2BY83</accession>
<organism evidence="2 3">
    <name type="scientific">Larinioides sclopetarius</name>
    <dbReference type="NCBI Taxonomy" id="280406"/>
    <lineage>
        <taxon>Eukaryota</taxon>
        <taxon>Metazoa</taxon>
        <taxon>Ecdysozoa</taxon>
        <taxon>Arthropoda</taxon>
        <taxon>Chelicerata</taxon>
        <taxon>Arachnida</taxon>
        <taxon>Araneae</taxon>
        <taxon>Araneomorphae</taxon>
        <taxon>Entelegynae</taxon>
        <taxon>Araneoidea</taxon>
        <taxon>Araneidae</taxon>
        <taxon>Larinioides</taxon>
    </lineage>
</organism>
<dbReference type="Gene3D" id="3.30.710.10">
    <property type="entry name" value="Potassium Channel Kv1.1, Chain A"/>
    <property type="match status" value="1"/>
</dbReference>
<dbReference type="SUPFAM" id="SSF54695">
    <property type="entry name" value="POZ domain"/>
    <property type="match status" value="1"/>
</dbReference>